<proteinExistence type="inferred from homology"/>
<protein>
    <recommendedName>
        <fullName evidence="3">dolichol kinase</fullName>
        <ecNumber evidence="3">2.7.1.108</ecNumber>
    </recommendedName>
</protein>
<keyword evidence="6" id="KW-0418">Kinase</keyword>
<dbReference type="EMBL" id="JAHRHJ020000003">
    <property type="protein sequence ID" value="KAH9322408.1"/>
    <property type="molecule type" value="Genomic_DNA"/>
</dbReference>
<comment type="subcellular location">
    <subcellularLocation>
        <location evidence="1">Endoplasmic reticulum membrane</location>
        <topology evidence="1">Multi-pass membrane protein</topology>
    </subcellularLocation>
</comment>
<evidence type="ECO:0000256" key="1">
    <source>
        <dbReference type="ARBA" id="ARBA00004477"/>
    </source>
</evidence>
<keyword evidence="5 10" id="KW-0812">Transmembrane</keyword>
<sequence>VIDFILEKPLERLAICIYWLAVICMSVLRFYNISKESKIERILLRKYYHLLAVIMFVPALLFDPDFLKLAFGAALATFLVLEMIRVWRILPLGDLVNQFMNAFTDHRDSEILIISHFSLLLGCAIPIWVPAHFNDRPLAPFAGILSLGIGDTMASMVGHKYGVLRWSKGGKKTIEGTAAGITSVLFACLVLIPWLTWTTFSSSQDWISLVIAVISVGLLEAYTTQLDNAFIPLIFYSLLCL</sequence>
<keyword evidence="4" id="KW-0808">Transferase</keyword>
<evidence type="ECO:0000256" key="3">
    <source>
        <dbReference type="ARBA" id="ARBA00012132"/>
    </source>
</evidence>
<comment type="caution">
    <text evidence="11">The sequence shown here is derived from an EMBL/GenBank/DDBJ whole genome shotgun (WGS) entry which is preliminary data.</text>
</comment>
<dbReference type="GO" id="GO:0043048">
    <property type="term" value="P:dolichyl monophosphate biosynthetic process"/>
    <property type="evidence" value="ECO:0007669"/>
    <property type="project" value="TreeGrafter"/>
</dbReference>
<feature type="transmembrane region" description="Helical" evidence="10">
    <location>
        <begin position="111"/>
        <end position="131"/>
    </location>
</feature>
<feature type="transmembrane region" description="Helical" evidence="10">
    <location>
        <begin position="178"/>
        <end position="200"/>
    </location>
</feature>
<evidence type="ECO:0000256" key="6">
    <source>
        <dbReference type="ARBA" id="ARBA00022777"/>
    </source>
</evidence>
<evidence type="ECO:0000313" key="11">
    <source>
        <dbReference type="EMBL" id="KAH9322408.1"/>
    </source>
</evidence>
<evidence type="ECO:0000256" key="4">
    <source>
        <dbReference type="ARBA" id="ARBA00022679"/>
    </source>
</evidence>
<feature type="transmembrane region" description="Helical" evidence="10">
    <location>
        <begin position="137"/>
        <end position="157"/>
    </location>
</feature>
<feature type="transmembrane region" description="Helical" evidence="10">
    <location>
        <begin position="43"/>
        <end position="62"/>
    </location>
</feature>
<accession>A0AA38GJ75</accession>
<reference evidence="11 12" key="1">
    <citation type="journal article" date="2021" name="Nat. Plants">
        <title>The Taxus genome provides insights into paclitaxel biosynthesis.</title>
        <authorList>
            <person name="Xiong X."/>
            <person name="Gou J."/>
            <person name="Liao Q."/>
            <person name="Li Y."/>
            <person name="Zhou Q."/>
            <person name="Bi G."/>
            <person name="Li C."/>
            <person name="Du R."/>
            <person name="Wang X."/>
            <person name="Sun T."/>
            <person name="Guo L."/>
            <person name="Liang H."/>
            <person name="Lu P."/>
            <person name="Wu Y."/>
            <person name="Zhang Z."/>
            <person name="Ro D.K."/>
            <person name="Shang Y."/>
            <person name="Huang S."/>
            <person name="Yan J."/>
        </authorList>
    </citation>
    <scope>NUCLEOTIDE SEQUENCE [LARGE SCALE GENOMIC DNA]</scope>
    <source>
        <strain evidence="11">Ta-2019</strain>
    </source>
</reference>
<feature type="non-terminal residue" evidence="11">
    <location>
        <position position="1"/>
    </location>
</feature>
<keyword evidence="12" id="KW-1185">Reference proteome</keyword>
<evidence type="ECO:0000256" key="9">
    <source>
        <dbReference type="ARBA" id="ARBA00023136"/>
    </source>
</evidence>
<evidence type="ECO:0000256" key="7">
    <source>
        <dbReference type="ARBA" id="ARBA00022824"/>
    </source>
</evidence>
<evidence type="ECO:0000313" key="12">
    <source>
        <dbReference type="Proteomes" id="UP000824469"/>
    </source>
</evidence>
<feature type="transmembrane region" description="Helical" evidence="10">
    <location>
        <begin position="12"/>
        <end position="31"/>
    </location>
</feature>
<comment type="similarity">
    <text evidence="2">Belongs to the polyprenol kinase family.</text>
</comment>
<evidence type="ECO:0000256" key="5">
    <source>
        <dbReference type="ARBA" id="ARBA00022692"/>
    </source>
</evidence>
<name>A0AA38GJ75_TAXCH</name>
<gene>
    <name evidence="11" type="ORF">KI387_017047</name>
</gene>
<feature type="transmembrane region" description="Helical" evidence="10">
    <location>
        <begin position="68"/>
        <end position="90"/>
    </location>
</feature>
<dbReference type="PANTHER" id="PTHR13205:SF15">
    <property type="entry name" value="DOLICHOL KINASE"/>
    <property type="match status" value="1"/>
</dbReference>
<dbReference type="OMA" id="NEHLLIF"/>
<dbReference type="EC" id="2.7.1.108" evidence="3"/>
<evidence type="ECO:0000256" key="2">
    <source>
        <dbReference type="ARBA" id="ARBA00010794"/>
    </source>
</evidence>
<dbReference type="Proteomes" id="UP000824469">
    <property type="component" value="Unassembled WGS sequence"/>
</dbReference>
<evidence type="ECO:0000256" key="10">
    <source>
        <dbReference type="SAM" id="Phobius"/>
    </source>
</evidence>
<dbReference type="PANTHER" id="PTHR13205">
    <property type="entry name" value="TRANSMEMBRANE PROTEIN 15-RELATED"/>
    <property type="match status" value="1"/>
</dbReference>
<keyword evidence="8 10" id="KW-1133">Transmembrane helix</keyword>
<dbReference type="InterPro" id="IPR032974">
    <property type="entry name" value="Polypren_kinase"/>
</dbReference>
<keyword evidence="7" id="KW-0256">Endoplasmic reticulum</keyword>
<dbReference type="GO" id="GO:0005789">
    <property type="term" value="C:endoplasmic reticulum membrane"/>
    <property type="evidence" value="ECO:0007669"/>
    <property type="project" value="UniProtKB-SubCell"/>
</dbReference>
<dbReference type="AlphaFoldDB" id="A0AA38GJ75"/>
<organism evidence="11 12">
    <name type="scientific">Taxus chinensis</name>
    <name type="common">Chinese yew</name>
    <name type="synonym">Taxus wallichiana var. chinensis</name>
    <dbReference type="NCBI Taxonomy" id="29808"/>
    <lineage>
        <taxon>Eukaryota</taxon>
        <taxon>Viridiplantae</taxon>
        <taxon>Streptophyta</taxon>
        <taxon>Embryophyta</taxon>
        <taxon>Tracheophyta</taxon>
        <taxon>Spermatophyta</taxon>
        <taxon>Pinopsida</taxon>
        <taxon>Pinidae</taxon>
        <taxon>Conifers II</taxon>
        <taxon>Cupressales</taxon>
        <taxon>Taxaceae</taxon>
        <taxon>Taxus</taxon>
    </lineage>
</organism>
<dbReference type="GO" id="GO:0004168">
    <property type="term" value="F:dolichol kinase activity"/>
    <property type="evidence" value="ECO:0007669"/>
    <property type="project" value="UniProtKB-EC"/>
</dbReference>
<evidence type="ECO:0000256" key="8">
    <source>
        <dbReference type="ARBA" id="ARBA00022989"/>
    </source>
</evidence>
<keyword evidence="9 10" id="KW-0472">Membrane</keyword>